<dbReference type="EMBL" id="BSNS01000004">
    <property type="protein sequence ID" value="GLQ53627.1"/>
    <property type="molecule type" value="Genomic_DNA"/>
</dbReference>
<dbReference type="Proteomes" id="UP001156691">
    <property type="component" value="Unassembled WGS sequence"/>
</dbReference>
<dbReference type="PROSITE" id="PS50830">
    <property type="entry name" value="TNASE_3"/>
    <property type="match status" value="1"/>
</dbReference>
<keyword evidence="1" id="KW-1133">Transmembrane helix</keyword>
<organism evidence="3 4">
    <name type="scientific">Devosia nitrariae</name>
    <dbReference type="NCBI Taxonomy" id="2071872"/>
    <lineage>
        <taxon>Bacteria</taxon>
        <taxon>Pseudomonadati</taxon>
        <taxon>Pseudomonadota</taxon>
        <taxon>Alphaproteobacteria</taxon>
        <taxon>Hyphomicrobiales</taxon>
        <taxon>Devosiaceae</taxon>
        <taxon>Devosia</taxon>
    </lineage>
</organism>
<protein>
    <recommendedName>
        <fullName evidence="2">TNase-like domain-containing protein</fullName>
    </recommendedName>
</protein>
<accession>A0ABQ5W0Q0</accession>
<comment type="caution">
    <text evidence="3">The sequence shown here is derived from an EMBL/GenBank/DDBJ whole genome shotgun (WGS) entry which is preliminary data.</text>
</comment>
<feature type="transmembrane region" description="Helical" evidence="1">
    <location>
        <begin position="20"/>
        <end position="40"/>
    </location>
</feature>
<feature type="domain" description="TNase-like" evidence="2">
    <location>
        <begin position="80"/>
        <end position="169"/>
    </location>
</feature>
<sequence>MSVLEFRRRPKPKTRKLDWVTMVMAVPTVSALGALGYVVVDQYEIPINAAPLVSLVLPAPSPERRVQFEMCSGSHRHTCVVDGDTIWLDGENLRLEGYDTPEPYTAICGGQAEVALAKRASARLLELLNSNAITVETGGLDGTGKRTLATIRIDGRDVGDILIDEGLARRWPDGNEWWCQAG</sequence>
<reference evidence="4" key="1">
    <citation type="journal article" date="2019" name="Int. J. Syst. Evol. Microbiol.">
        <title>The Global Catalogue of Microorganisms (GCM) 10K type strain sequencing project: providing services to taxonomists for standard genome sequencing and annotation.</title>
        <authorList>
            <consortium name="The Broad Institute Genomics Platform"/>
            <consortium name="The Broad Institute Genome Sequencing Center for Infectious Disease"/>
            <person name="Wu L."/>
            <person name="Ma J."/>
        </authorList>
    </citation>
    <scope>NUCLEOTIDE SEQUENCE [LARGE SCALE GENOMIC DNA]</scope>
    <source>
        <strain evidence="4">NBRC 112416</strain>
    </source>
</reference>
<evidence type="ECO:0000259" key="2">
    <source>
        <dbReference type="PROSITE" id="PS50830"/>
    </source>
</evidence>
<keyword evidence="4" id="KW-1185">Reference proteome</keyword>
<evidence type="ECO:0000256" key="1">
    <source>
        <dbReference type="SAM" id="Phobius"/>
    </source>
</evidence>
<gene>
    <name evidence="3" type="ORF">GCM10010862_08860</name>
</gene>
<name>A0ABQ5W0Q0_9HYPH</name>
<dbReference type="SUPFAM" id="SSF50199">
    <property type="entry name" value="Staphylococcal nuclease"/>
    <property type="match status" value="1"/>
</dbReference>
<dbReference type="Gene3D" id="2.40.50.90">
    <property type="match status" value="1"/>
</dbReference>
<proteinExistence type="predicted"/>
<dbReference type="InterPro" id="IPR016071">
    <property type="entry name" value="Staphylococal_nuclease_OB-fold"/>
</dbReference>
<evidence type="ECO:0000313" key="4">
    <source>
        <dbReference type="Proteomes" id="UP001156691"/>
    </source>
</evidence>
<dbReference type="RefSeq" id="WP_284339075.1">
    <property type="nucleotide sequence ID" value="NZ_BSNS01000004.1"/>
</dbReference>
<evidence type="ECO:0000313" key="3">
    <source>
        <dbReference type="EMBL" id="GLQ53627.1"/>
    </source>
</evidence>
<dbReference type="InterPro" id="IPR035437">
    <property type="entry name" value="SNase_OB-fold_sf"/>
</dbReference>
<keyword evidence="1" id="KW-0472">Membrane</keyword>
<keyword evidence="1" id="KW-0812">Transmembrane</keyword>